<dbReference type="EMBL" id="QEKW01000009">
    <property type="protein sequence ID" value="PVZ08121.1"/>
    <property type="molecule type" value="Genomic_DNA"/>
</dbReference>
<dbReference type="NCBIfam" id="TIGR00026">
    <property type="entry name" value="hi_GC_TIGR00026"/>
    <property type="match status" value="1"/>
</dbReference>
<sequence>MAPPRLWEVHSGSDAEGGRPVRTAAPARHRLTRALVRAPILVYRCGLGWIFGRRLVLLTHVGRTTGRPRRVVLEVVGRGPVAGSYVVASGYGRRAQWFRNVVAHPEVTYQVGRRRRDGWAYPLPSDESGRLLAEYAVRRPRTAAALMRMLDRNLDGSSAAYQRLGADAEQGVPLVLLSPTPRPST</sequence>
<dbReference type="Proteomes" id="UP000245639">
    <property type="component" value="Unassembled WGS sequence"/>
</dbReference>
<dbReference type="AlphaFoldDB" id="A0A2U1F7G4"/>
<dbReference type="GO" id="GO:0016491">
    <property type="term" value="F:oxidoreductase activity"/>
    <property type="evidence" value="ECO:0007669"/>
    <property type="project" value="InterPro"/>
</dbReference>
<accession>A0A2U1F7G4</accession>
<organism evidence="1 2">
    <name type="scientific">Actinomycetospora cinnamomea</name>
    <dbReference type="NCBI Taxonomy" id="663609"/>
    <lineage>
        <taxon>Bacteria</taxon>
        <taxon>Bacillati</taxon>
        <taxon>Actinomycetota</taxon>
        <taxon>Actinomycetes</taxon>
        <taxon>Pseudonocardiales</taxon>
        <taxon>Pseudonocardiaceae</taxon>
        <taxon>Actinomycetospora</taxon>
    </lineage>
</organism>
<keyword evidence="2" id="KW-1185">Reference proteome</keyword>
<proteinExistence type="predicted"/>
<gene>
    <name evidence="1" type="ORF">C8D89_1094</name>
</gene>
<dbReference type="Pfam" id="PF04075">
    <property type="entry name" value="F420H2_quin_red"/>
    <property type="match status" value="1"/>
</dbReference>
<name>A0A2U1F7G4_9PSEU</name>
<comment type="caution">
    <text evidence="1">The sequence shown here is derived from an EMBL/GenBank/DDBJ whole genome shotgun (WGS) entry which is preliminary data.</text>
</comment>
<protein>
    <submittedName>
        <fullName evidence="1">Deazaflavin-dependent oxidoreductase (Nitroreductase family)</fullName>
    </submittedName>
</protein>
<dbReference type="InterPro" id="IPR004378">
    <property type="entry name" value="F420H2_quin_Rdtase"/>
</dbReference>
<dbReference type="InterPro" id="IPR012349">
    <property type="entry name" value="Split_barrel_FMN-bd"/>
</dbReference>
<dbReference type="Gene3D" id="2.30.110.10">
    <property type="entry name" value="Electron Transport, Fmn-binding Protein, Chain A"/>
    <property type="match status" value="1"/>
</dbReference>
<evidence type="ECO:0000313" key="2">
    <source>
        <dbReference type="Proteomes" id="UP000245639"/>
    </source>
</evidence>
<reference evidence="1 2" key="1">
    <citation type="submission" date="2018-04" db="EMBL/GenBank/DDBJ databases">
        <title>Genomic Encyclopedia of Type Strains, Phase IV (KMG-IV): sequencing the most valuable type-strain genomes for metagenomic binning, comparative biology and taxonomic classification.</title>
        <authorList>
            <person name="Goeker M."/>
        </authorList>
    </citation>
    <scope>NUCLEOTIDE SEQUENCE [LARGE SCALE GENOMIC DNA]</scope>
    <source>
        <strain evidence="1 2">DSM 45771</strain>
    </source>
</reference>
<evidence type="ECO:0000313" key="1">
    <source>
        <dbReference type="EMBL" id="PVZ08121.1"/>
    </source>
</evidence>